<dbReference type="PhylomeDB" id="B4K082"/>
<dbReference type="Proteomes" id="UP000001070">
    <property type="component" value="Unassembled WGS sequence"/>
</dbReference>
<dbReference type="InParanoid" id="B4K082"/>
<dbReference type="EMBL" id="CH916399">
    <property type="protein sequence ID" value="EDV95498.1"/>
    <property type="molecule type" value="Genomic_DNA"/>
</dbReference>
<dbReference type="HOGENOM" id="CLU_1596232_0_0_1"/>
<organism evidence="3">
    <name type="scientific">Drosophila grimshawi</name>
    <name type="common">Hawaiian fruit fly</name>
    <name type="synonym">Idiomyia grimshawi</name>
    <dbReference type="NCBI Taxonomy" id="7222"/>
    <lineage>
        <taxon>Eukaryota</taxon>
        <taxon>Metazoa</taxon>
        <taxon>Ecdysozoa</taxon>
        <taxon>Arthropoda</taxon>
        <taxon>Hexapoda</taxon>
        <taxon>Insecta</taxon>
        <taxon>Pterygota</taxon>
        <taxon>Neoptera</taxon>
        <taxon>Endopterygota</taxon>
        <taxon>Diptera</taxon>
        <taxon>Brachycera</taxon>
        <taxon>Muscomorpha</taxon>
        <taxon>Ephydroidea</taxon>
        <taxon>Drosophilidae</taxon>
        <taxon>Drosophila</taxon>
        <taxon>Hawaiian Drosophila</taxon>
    </lineage>
</organism>
<gene>
    <name evidence="2" type="primary">Dgri\GH19635</name>
    <name evidence="2" type="ORF">Dgri_GH19635</name>
</gene>
<dbReference type="STRING" id="7222.B4K082"/>
<protein>
    <submittedName>
        <fullName evidence="2">GH19635</fullName>
    </submittedName>
</protein>
<feature type="region of interest" description="Disordered" evidence="1">
    <location>
        <begin position="61"/>
        <end position="80"/>
    </location>
</feature>
<feature type="compositionally biased region" description="Low complexity" evidence="1">
    <location>
        <begin position="110"/>
        <end position="126"/>
    </location>
</feature>
<name>B4K082_DROGR</name>
<evidence type="ECO:0000256" key="1">
    <source>
        <dbReference type="SAM" id="MobiDB-lite"/>
    </source>
</evidence>
<sequence>MVIPQENHVRYMERRVPDNHQVDADSAMRSAKNHEYYKVLHQIDGSLETCAQMRKEKYMTNGQGEVQARKGPSGTGGHYQLDAERERERLAKLAEAEAAQAEACKQLANAASNEATADGTTDPTDGICSVDLNSSEEKSLEGHSKQDHQLTGAAEATTADTEKVLQE</sequence>
<evidence type="ECO:0000313" key="3">
    <source>
        <dbReference type="Proteomes" id="UP000001070"/>
    </source>
</evidence>
<proteinExistence type="predicted"/>
<keyword evidence="3" id="KW-1185">Reference proteome</keyword>
<dbReference type="AlphaFoldDB" id="B4K082"/>
<accession>B4K082</accession>
<feature type="compositionally biased region" description="Basic and acidic residues" evidence="1">
    <location>
        <begin position="135"/>
        <end position="148"/>
    </location>
</feature>
<feature type="region of interest" description="Disordered" evidence="1">
    <location>
        <begin position="110"/>
        <end position="167"/>
    </location>
</feature>
<evidence type="ECO:0000313" key="2">
    <source>
        <dbReference type="EMBL" id="EDV95498.1"/>
    </source>
</evidence>
<reference evidence="2 3" key="1">
    <citation type="journal article" date="2007" name="Nature">
        <title>Evolution of genes and genomes on the Drosophila phylogeny.</title>
        <authorList>
            <consortium name="Drosophila 12 Genomes Consortium"/>
            <person name="Clark A.G."/>
            <person name="Eisen M.B."/>
            <person name="Smith D.R."/>
            <person name="Bergman C.M."/>
            <person name="Oliver B."/>
            <person name="Markow T.A."/>
            <person name="Kaufman T.C."/>
            <person name="Kellis M."/>
            <person name="Gelbart W."/>
            <person name="Iyer V.N."/>
            <person name="Pollard D.A."/>
            <person name="Sackton T.B."/>
            <person name="Larracuente A.M."/>
            <person name="Singh N.D."/>
            <person name="Abad J.P."/>
            <person name="Abt D.N."/>
            <person name="Adryan B."/>
            <person name="Aguade M."/>
            <person name="Akashi H."/>
            <person name="Anderson W.W."/>
            <person name="Aquadro C.F."/>
            <person name="Ardell D.H."/>
            <person name="Arguello R."/>
            <person name="Artieri C.G."/>
            <person name="Barbash D.A."/>
            <person name="Barker D."/>
            <person name="Barsanti P."/>
            <person name="Batterham P."/>
            <person name="Batzoglou S."/>
            <person name="Begun D."/>
            <person name="Bhutkar A."/>
            <person name="Blanco E."/>
            <person name="Bosak S.A."/>
            <person name="Bradley R.K."/>
            <person name="Brand A.D."/>
            <person name="Brent M.R."/>
            <person name="Brooks A.N."/>
            <person name="Brown R.H."/>
            <person name="Butlin R.K."/>
            <person name="Caggese C."/>
            <person name="Calvi B.R."/>
            <person name="Bernardo de Carvalho A."/>
            <person name="Caspi A."/>
            <person name="Castrezana S."/>
            <person name="Celniker S.E."/>
            <person name="Chang J.L."/>
            <person name="Chapple C."/>
            <person name="Chatterji S."/>
            <person name="Chinwalla A."/>
            <person name="Civetta A."/>
            <person name="Clifton S.W."/>
            <person name="Comeron J.M."/>
            <person name="Costello J.C."/>
            <person name="Coyne J.A."/>
            <person name="Daub J."/>
            <person name="David R.G."/>
            <person name="Delcher A.L."/>
            <person name="Delehaunty K."/>
            <person name="Do C.B."/>
            <person name="Ebling H."/>
            <person name="Edwards K."/>
            <person name="Eickbush T."/>
            <person name="Evans J.D."/>
            <person name="Filipski A."/>
            <person name="Findeiss S."/>
            <person name="Freyhult E."/>
            <person name="Fulton L."/>
            <person name="Fulton R."/>
            <person name="Garcia A.C."/>
            <person name="Gardiner A."/>
            <person name="Garfield D.A."/>
            <person name="Garvin B.E."/>
            <person name="Gibson G."/>
            <person name="Gilbert D."/>
            <person name="Gnerre S."/>
            <person name="Godfrey J."/>
            <person name="Good R."/>
            <person name="Gotea V."/>
            <person name="Gravely B."/>
            <person name="Greenberg A.J."/>
            <person name="Griffiths-Jones S."/>
            <person name="Gross S."/>
            <person name="Guigo R."/>
            <person name="Gustafson E.A."/>
            <person name="Haerty W."/>
            <person name="Hahn M.W."/>
            <person name="Halligan D.L."/>
            <person name="Halpern A.L."/>
            <person name="Halter G.M."/>
            <person name="Han M.V."/>
            <person name="Heger A."/>
            <person name="Hillier L."/>
            <person name="Hinrichs A.S."/>
            <person name="Holmes I."/>
            <person name="Hoskins R.A."/>
            <person name="Hubisz M.J."/>
            <person name="Hultmark D."/>
            <person name="Huntley M.A."/>
            <person name="Jaffe D.B."/>
            <person name="Jagadeeshan S."/>
            <person name="Jeck W.R."/>
            <person name="Johnson J."/>
            <person name="Jones C.D."/>
            <person name="Jordan W.C."/>
            <person name="Karpen G.H."/>
            <person name="Kataoka E."/>
            <person name="Keightley P.D."/>
            <person name="Kheradpour P."/>
            <person name="Kirkness E.F."/>
            <person name="Koerich L.B."/>
            <person name="Kristiansen K."/>
            <person name="Kudrna D."/>
            <person name="Kulathinal R.J."/>
            <person name="Kumar S."/>
            <person name="Kwok R."/>
            <person name="Lander E."/>
            <person name="Langley C.H."/>
            <person name="Lapoint R."/>
            <person name="Lazzaro B.P."/>
            <person name="Lee S.J."/>
            <person name="Levesque L."/>
            <person name="Li R."/>
            <person name="Lin C.F."/>
            <person name="Lin M.F."/>
            <person name="Lindblad-Toh K."/>
            <person name="Llopart A."/>
            <person name="Long M."/>
            <person name="Low L."/>
            <person name="Lozovsky E."/>
            <person name="Lu J."/>
            <person name="Luo M."/>
            <person name="Machado C.A."/>
            <person name="Makalowski W."/>
            <person name="Marzo M."/>
            <person name="Matsuda M."/>
            <person name="Matzkin L."/>
            <person name="McAllister B."/>
            <person name="McBride C.S."/>
            <person name="McKernan B."/>
            <person name="McKernan K."/>
            <person name="Mendez-Lago M."/>
            <person name="Minx P."/>
            <person name="Mollenhauer M.U."/>
            <person name="Montooth K."/>
            <person name="Mount S.M."/>
            <person name="Mu X."/>
            <person name="Myers E."/>
            <person name="Negre B."/>
            <person name="Newfeld S."/>
            <person name="Nielsen R."/>
            <person name="Noor M.A."/>
            <person name="O'Grady P."/>
            <person name="Pachter L."/>
            <person name="Papaceit M."/>
            <person name="Parisi M.J."/>
            <person name="Parisi M."/>
            <person name="Parts L."/>
            <person name="Pedersen J.S."/>
            <person name="Pesole G."/>
            <person name="Phillippy A.M."/>
            <person name="Ponting C.P."/>
            <person name="Pop M."/>
            <person name="Porcelli D."/>
            <person name="Powell J.R."/>
            <person name="Prohaska S."/>
            <person name="Pruitt K."/>
            <person name="Puig M."/>
            <person name="Quesneville H."/>
            <person name="Ram K.R."/>
            <person name="Rand D."/>
            <person name="Rasmussen M.D."/>
            <person name="Reed L.K."/>
            <person name="Reenan R."/>
            <person name="Reily A."/>
            <person name="Remington K.A."/>
            <person name="Rieger T.T."/>
            <person name="Ritchie M.G."/>
            <person name="Robin C."/>
            <person name="Rogers Y.H."/>
            <person name="Rohde C."/>
            <person name="Rozas J."/>
            <person name="Rubenfield M.J."/>
            <person name="Ruiz A."/>
            <person name="Russo S."/>
            <person name="Salzberg S.L."/>
            <person name="Sanchez-Gracia A."/>
            <person name="Saranga D.J."/>
            <person name="Sato H."/>
            <person name="Schaeffer S.W."/>
            <person name="Schatz M.C."/>
            <person name="Schlenke T."/>
            <person name="Schwartz R."/>
            <person name="Segarra C."/>
            <person name="Singh R.S."/>
            <person name="Sirot L."/>
            <person name="Sirota M."/>
            <person name="Sisneros N.B."/>
            <person name="Smith C.D."/>
            <person name="Smith T.F."/>
            <person name="Spieth J."/>
            <person name="Stage D.E."/>
            <person name="Stark A."/>
            <person name="Stephan W."/>
            <person name="Strausberg R.L."/>
            <person name="Strempel S."/>
            <person name="Sturgill D."/>
            <person name="Sutton G."/>
            <person name="Sutton G.G."/>
            <person name="Tao W."/>
            <person name="Teichmann S."/>
            <person name="Tobari Y.N."/>
            <person name="Tomimura Y."/>
            <person name="Tsolas J.M."/>
            <person name="Valente V.L."/>
            <person name="Venter E."/>
            <person name="Venter J.C."/>
            <person name="Vicario S."/>
            <person name="Vieira F.G."/>
            <person name="Vilella A.J."/>
            <person name="Villasante A."/>
            <person name="Walenz B."/>
            <person name="Wang J."/>
            <person name="Wasserman M."/>
            <person name="Watts T."/>
            <person name="Wilson D."/>
            <person name="Wilson R.K."/>
            <person name="Wing R.A."/>
            <person name="Wolfner M.F."/>
            <person name="Wong A."/>
            <person name="Wong G.K."/>
            <person name="Wu C.I."/>
            <person name="Wu G."/>
            <person name="Yamamoto D."/>
            <person name="Yang H.P."/>
            <person name="Yang S.P."/>
            <person name="Yorke J.A."/>
            <person name="Yoshida K."/>
            <person name="Zdobnov E."/>
            <person name="Zhang P."/>
            <person name="Zhang Y."/>
            <person name="Zimin A.V."/>
            <person name="Baldwin J."/>
            <person name="Abdouelleil A."/>
            <person name="Abdulkadir J."/>
            <person name="Abebe A."/>
            <person name="Abera B."/>
            <person name="Abreu J."/>
            <person name="Acer S.C."/>
            <person name="Aftuck L."/>
            <person name="Alexander A."/>
            <person name="An P."/>
            <person name="Anderson E."/>
            <person name="Anderson S."/>
            <person name="Arachi H."/>
            <person name="Azer M."/>
            <person name="Bachantsang P."/>
            <person name="Barry A."/>
            <person name="Bayul T."/>
            <person name="Berlin A."/>
            <person name="Bessette D."/>
            <person name="Bloom T."/>
            <person name="Blye J."/>
            <person name="Boguslavskiy L."/>
            <person name="Bonnet C."/>
            <person name="Boukhgalter B."/>
            <person name="Bourzgui I."/>
            <person name="Brown A."/>
            <person name="Cahill P."/>
            <person name="Channer S."/>
            <person name="Cheshatsang Y."/>
            <person name="Chuda L."/>
            <person name="Citroen M."/>
            <person name="Collymore A."/>
            <person name="Cooke P."/>
            <person name="Costello M."/>
            <person name="D'Aco K."/>
            <person name="Daza R."/>
            <person name="De Haan G."/>
            <person name="DeGray S."/>
            <person name="DeMaso C."/>
            <person name="Dhargay N."/>
            <person name="Dooley K."/>
            <person name="Dooley E."/>
            <person name="Doricent M."/>
            <person name="Dorje P."/>
            <person name="Dorjee K."/>
            <person name="Dupes A."/>
            <person name="Elong R."/>
            <person name="Falk J."/>
            <person name="Farina A."/>
            <person name="Faro S."/>
            <person name="Ferguson D."/>
            <person name="Fisher S."/>
            <person name="Foley C.D."/>
            <person name="Franke A."/>
            <person name="Friedrich D."/>
            <person name="Gadbois L."/>
            <person name="Gearin G."/>
            <person name="Gearin C.R."/>
            <person name="Giannoukos G."/>
            <person name="Goode T."/>
            <person name="Graham J."/>
            <person name="Grandbois E."/>
            <person name="Grewal S."/>
            <person name="Gyaltsen K."/>
            <person name="Hafez N."/>
            <person name="Hagos B."/>
            <person name="Hall J."/>
            <person name="Henson C."/>
            <person name="Hollinger A."/>
            <person name="Honan T."/>
            <person name="Huard M.D."/>
            <person name="Hughes L."/>
            <person name="Hurhula B."/>
            <person name="Husby M.E."/>
            <person name="Kamat A."/>
            <person name="Kanga B."/>
            <person name="Kashin S."/>
            <person name="Khazanovich D."/>
            <person name="Kisner P."/>
            <person name="Lance K."/>
            <person name="Lara M."/>
            <person name="Lee W."/>
            <person name="Lennon N."/>
            <person name="Letendre F."/>
            <person name="LeVine R."/>
            <person name="Lipovsky A."/>
            <person name="Liu X."/>
            <person name="Liu J."/>
            <person name="Liu S."/>
            <person name="Lokyitsang T."/>
            <person name="Lokyitsang Y."/>
            <person name="Lubonja R."/>
            <person name="Lui A."/>
            <person name="MacDonald P."/>
            <person name="Magnisalis V."/>
            <person name="Maru K."/>
            <person name="Matthews C."/>
            <person name="McCusker W."/>
            <person name="McDonough S."/>
            <person name="Mehta T."/>
            <person name="Meldrim J."/>
            <person name="Meneus L."/>
            <person name="Mihai O."/>
            <person name="Mihalev A."/>
            <person name="Mihova T."/>
            <person name="Mittelman R."/>
            <person name="Mlenga V."/>
            <person name="Montmayeur A."/>
            <person name="Mulrain L."/>
            <person name="Navidi A."/>
            <person name="Naylor J."/>
            <person name="Negash T."/>
            <person name="Nguyen T."/>
            <person name="Nguyen N."/>
            <person name="Nicol R."/>
            <person name="Norbu C."/>
            <person name="Norbu N."/>
            <person name="Novod N."/>
            <person name="O'Neill B."/>
            <person name="Osman S."/>
            <person name="Markiewicz E."/>
            <person name="Oyono O.L."/>
            <person name="Patti C."/>
            <person name="Phunkhang P."/>
            <person name="Pierre F."/>
            <person name="Priest M."/>
            <person name="Raghuraman S."/>
            <person name="Rege F."/>
            <person name="Reyes R."/>
            <person name="Rise C."/>
            <person name="Rogov P."/>
            <person name="Ross K."/>
            <person name="Ryan E."/>
            <person name="Settipalli S."/>
            <person name="Shea T."/>
            <person name="Sherpa N."/>
            <person name="Shi L."/>
            <person name="Shih D."/>
            <person name="Sparrow T."/>
            <person name="Spaulding J."/>
            <person name="Stalker J."/>
            <person name="Stange-Thomann N."/>
            <person name="Stavropoulos S."/>
            <person name="Stone C."/>
            <person name="Strader C."/>
            <person name="Tesfaye S."/>
            <person name="Thomson T."/>
            <person name="Thoulutsang Y."/>
            <person name="Thoulutsang D."/>
            <person name="Topham K."/>
            <person name="Topping I."/>
            <person name="Tsamla T."/>
            <person name="Vassiliev H."/>
            <person name="Vo A."/>
            <person name="Wangchuk T."/>
            <person name="Wangdi T."/>
            <person name="Weiand M."/>
            <person name="Wilkinson J."/>
            <person name="Wilson A."/>
            <person name="Yadav S."/>
            <person name="Young G."/>
            <person name="Yu Q."/>
            <person name="Zembek L."/>
            <person name="Zhong D."/>
            <person name="Zimmer A."/>
            <person name="Zwirko Z."/>
            <person name="Jaffe D.B."/>
            <person name="Alvarez P."/>
            <person name="Brockman W."/>
            <person name="Butler J."/>
            <person name="Chin C."/>
            <person name="Gnerre S."/>
            <person name="Grabherr M."/>
            <person name="Kleber M."/>
            <person name="Mauceli E."/>
            <person name="MacCallum I."/>
        </authorList>
    </citation>
    <scope>NUCLEOTIDE SEQUENCE [LARGE SCALE GENOMIC DNA]</scope>
    <source>
        <strain evidence="3">Tucson 15287-2541.00</strain>
    </source>
</reference>